<dbReference type="InterPro" id="IPR016181">
    <property type="entry name" value="Acyl_CoA_acyltransferase"/>
</dbReference>
<dbReference type="SUPFAM" id="SSF55729">
    <property type="entry name" value="Acyl-CoA N-acyltransferases (Nat)"/>
    <property type="match status" value="1"/>
</dbReference>
<keyword evidence="5" id="KW-1185">Reference proteome</keyword>
<evidence type="ECO:0000256" key="2">
    <source>
        <dbReference type="ARBA" id="ARBA00023315"/>
    </source>
</evidence>
<protein>
    <submittedName>
        <fullName evidence="4">Acetyltransferase (GNAT) domain-containing protein</fullName>
    </submittedName>
</protein>
<dbReference type="EMBL" id="FOCQ01000014">
    <property type="protein sequence ID" value="SEN55156.1"/>
    <property type="molecule type" value="Genomic_DNA"/>
</dbReference>
<dbReference type="Gene3D" id="3.40.630.30">
    <property type="match status" value="1"/>
</dbReference>
<dbReference type="PANTHER" id="PTHR43877">
    <property type="entry name" value="AMINOALKYLPHOSPHONATE N-ACETYLTRANSFERASE-RELATED-RELATED"/>
    <property type="match status" value="1"/>
</dbReference>
<evidence type="ECO:0000256" key="1">
    <source>
        <dbReference type="ARBA" id="ARBA00022679"/>
    </source>
</evidence>
<keyword evidence="1 4" id="KW-0808">Transferase</keyword>
<dbReference type="OrthoDB" id="9800797at2"/>
<reference evidence="4 5" key="1">
    <citation type="submission" date="2016-10" db="EMBL/GenBank/DDBJ databases">
        <authorList>
            <person name="de Groot N.N."/>
        </authorList>
    </citation>
    <scope>NUCLEOTIDE SEQUENCE [LARGE SCALE GENOMIC DNA]</scope>
    <source>
        <strain evidence="4 5">DSM 46701</strain>
    </source>
</reference>
<dbReference type="STRING" id="1173111.SAMN05444955_11417"/>
<dbReference type="AlphaFoldDB" id="A0A1H8HG70"/>
<gene>
    <name evidence="4" type="ORF">SAMN05444955_11417</name>
</gene>
<dbReference type="Pfam" id="PF13673">
    <property type="entry name" value="Acetyltransf_10"/>
    <property type="match status" value="1"/>
</dbReference>
<dbReference type="InterPro" id="IPR000182">
    <property type="entry name" value="GNAT_dom"/>
</dbReference>
<dbReference type="GO" id="GO:0016747">
    <property type="term" value="F:acyltransferase activity, transferring groups other than amino-acyl groups"/>
    <property type="evidence" value="ECO:0007669"/>
    <property type="project" value="InterPro"/>
</dbReference>
<name>A0A1H8HG70_9BACL</name>
<evidence type="ECO:0000313" key="4">
    <source>
        <dbReference type="EMBL" id="SEN55156.1"/>
    </source>
</evidence>
<dbReference type="RefSeq" id="WP_089970950.1">
    <property type="nucleotide sequence ID" value="NZ_FOCQ01000014.1"/>
</dbReference>
<dbReference type="PANTHER" id="PTHR43877:SF1">
    <property type="entry name" value="ACETYLTRANSFERASE"/>
    <property type="match status" value="1"/>
</dbReference>
<evidence type="ECO:0000259" key="3">
    <source>
        <dbReference type="PROSITE" id="PS51186"/>
    </source>
</evidence>
<accession>A0A1H8HG70</accession>
<dbReference type="InterPro" id="IPR050832">
    <property type="entry name" value="Bact_Acetyltransf"/>
</dbReference>
<proteinExistence type="predicted"/>
<organism evidence="4 5">
    <name type="scientific">Lihuaxuella thermophila</name>
    <dbReference type="NCBI Taxonomy" id="1173111"/>
    <lineage>
        <taxon>Bacteria</taxon>
        <taxon>Bacillati</taxon>
        <taxon>Bacillota</taxon>
        <taxon>Bacilli</taxon>
        <taxon>Bacillales</taxon>
        <taxon>Thermoactinomycetaceae</taxon>
        <taxon>Lihuaxuella</taxon>
    </lineage>
</organism>
<dbReference type="CDD" id="cd04301">
    <property type="entry name" value="NAT_SF"/>
    <property type="match status" value="1"/>
</dbReference>
<keyword evidence="2" id="KW-0012">Acyltransferase</keyword>
<dbReference type="Proteomes" id="UP000199695">
    <property type="component" value="Unassembled WGS sequence"/>
</dbReference>
<sequence>MENQPGGLSFRRAQPAEAPILSEIAFRSKAYWGYDAEFMAKAREELVITAEAVRTNLIYTAVSDEQRILGFYELTGHPPVIKLSALFIDPAVIRRGIGRKLFAHALKIARKMGAKKLLIDSDPNAKGFYESMGAVQMGEVPSGSIPGRMLPLLEIEI</sequence>
<dbReference type="PROSITE" id="PS51186">
    <property type="entry name" value="GNAT"/>
    <property type="match status" value="1"/>
</dbReference>
<feature type="domain" description="N-acetyltransferase" evidence="3">
    <location>
        <begin position="8"/>
        <end position="154"/>
    </location>
</feature>
<evidence type="ECO:0000313" key="5">
    <source>
        <dbReference type="Proteomes" id="UP000199695"/>
    </source>
</evidence>